<protein>
    <submittedName>
        <fullName evidence="4">Acetyltransferase</fullName>
    </submittedName>
</protein>
<evidence type="ECO:0000313" key="5">
    <source>
        <dbReference type="Proteomes" id="UP000010798"/>
    </source>
</evidence>
<dbReference type="AlphaFoldDB" id="L0D989"/>
<dbReference type="PROSITE" id="PS51186">
    <property type="entry name" value="GNAT"/>
    <property type="match status" value="2"/>
</dbReference>
<dbReference type="Pfam" id="PF00583">
    <property type="entry name" value="Acetyltransf_1"/>
    <property type="match status" value="1"/>
</dbReference>
<evidence type="ECO:0000313" key="4">
    <source>
        <dbReference type="EMBL" id="AGA25954.1"/>
    </source>
</evidence>
<keyword evidence="5" id="KW-1185">Reference proteome</keyword>
<keyword evidence="2" id="KW-0012">Acyltransferase</keyword>
<keyword evidence="1 4" id="KW-0808">Transferase</keyword>
<evidence type="ECO:0000256" key="1">
    <source>
        <dbReference type="ARBA" id="ARBA00022679"/>
    </source>
</evidence>
<dbReference type="EMBL" id="CP003364">
    <property type="protein sequence ID" value="AGA25954.1"/>
    <property type="molecule type" value="Genomic_DNA"/>
</dbReference>
<feature type="domain" description="N-acetyltransferase" evidence="3">
    <location>
        <begin position="2"/>
        <end position="176"/>
    </location>
</feature>
<feature type="domain" description="N-acetyltransferase" evidence="3">
    <location>
        <begin position="178"/>
        <end position="324"/>
    </location>
</feature>
<dbReference type="RefSeq" id="WP_015245124.1">
    <property type="nucleotide sequence ID" value="NC_019892.1"/>
</dbReference>
<dbReference type="CDD" id="cd04301">
    <property type="entry name" value="NAT_SF"/>
    <property type="match status" value="1"/>
</dbReference>
<dbReference type="InterPro" id="IPR016181">
    <property type="entry name" value="Acyl_CoA_acyltransferase"/>
</dbReference>
<dbReference type="KEGG" id="saci:Sinac_1575"/>
<dbReference type="GO" id="GO:0016747">
    <property type="term" value="F:acyltransferase activity, transferring groups other than amino-acyl groups"/>
    <property type="evidence" value="ECO:0007669"/>
    <property type="project" value="InterPro"/>
</dbReference>
<dbReference type="HOGENOM" id="CLU_868463_0_0_0"/>
<dbReference type="Gene3D" id="3.40.630.30">
    <property type="match status" value="1"/>
</dbReference>
<dbReference type="InterPro" id="IPR050832">
    <property type="entry name" value="Bact_Acetyltransf"/>
</dbReference>
<dbReference type="STRING" id="886293.Sinac_1575"/>
<dbReference type="SUPFAM" id="SSF55729">
    <property type="entry name" value="Acyl-CoA N-acyltransferases (Nat)"/>
    <property type="match status" value="1"/>
</dbReference>
<gene>
    <name evidence="4" type="ordered locus">Sinac_1575</name>
</gene>
<dbReference type="Proteomes" id="UP000010798">
    <property type="component" value="Chromosome"/>
</dbReference>
<dbReference type="OrthoDB" id="241885at2"/>
<dbReference type="InterPro" id="IPR000182">
    <property type="entry name" value="GNAT_dom"/>
</dbReference>
<name>L0D989_SINAD</name>
<organism evidence="4 5">
    <name type="scientific">Singulisphaera acidiphila (strain ATCC BAA-1392 / DSM 18658 / VKM B-2454 / MOB10)</name>
    <dbReference type="NCBI Taxonomy" id="886293"/>
    <lineage>
        <taxon>Bacteria</taxon>
        <taxon>Pseudomonadati</taxon>
        <taxon>Planctomycetota</taxon>
        <taxon>Planctomycetia</taxon>
        <taxon>Isosphaerales</taxon>
        <taxon>Isosphaeraceae</taxon>
        <taxon>Singulisphaera</taxon>
    </lineage>
</organism>
<accession>L0D989</accession>
<reference evidence="4 5" key="1">
    <citation type="submission" date="2012-02" db="EMBL/GenBank/DDBJ databases">
        <title>Complete sequence of chromosome of Singulisphaera acidiphila DSM 18658.</title>
        <authorList>
            <consortium name="US DOE Joint Genome Institute (JGI-PGF)"/>
            <person name="Lucas S."/>
            <person name="Copeland A."/>
            <person name="Lapidus A."/>
            <person name="Glavina del Rio T."/>
            <person name="Dalin E."/>
            <person name="Tice H."/>
            <person name="Bruce D."/>
            <person name="Goodwin L."/>
            <person name="Pitluck S."/>
            <person name="Peters L."/>
            <person name="Ovchinnikova G."/>
            <person name="Chertkov O."/>
            <person name="Kyrpides N."/>
            <person name="Mavromatis K."/>
            <person name="Ivanova N."/>
            <person name="Brettin T."/>
            <person name="Detter J.C."/>
            <person name="Han C."/>
            <person name="Larimer F."/>
            <person name="Land M."/>
            <person name="Hauser L."/>
            <person name="Markowitz V."/>
            <person name="Cheng J.-F."/>
            <person name="Hugenholtz P."/>
            <person name="Woyke T."/>
            <person name="Wu D."/>
            <person name="Tindall B."/>
            <person name="Pomrenke H."/>
            <person name="Brambilla E."/>
            <person name="Klenk H.-P."/>
            <person name="Eisen J.A."/>
        </authorList>
    </citation>
    <scope>NUCLEOTIDE SEQUENCE [LARGE SCALE GENOMIC DNA]</scope>
    <source>
        <strain evidence="5">ATCC BAA-1392 / DSM 18658 / VKM B-2454 / MOB10</strain>
    </source>
</reference>
<sequence>MTNFRSFRNGDSPALAALWNRGIPEQGAARPLTGHEFDSHVISKSNFDANGLIVAERDHRVIGFAHAGFGPDEPVGPPNRLNFDIGTIAMLVVESGPEDVELETNLVLAAERYLRSHGAKVIYAGGQFPLNPFYWGIYGGSEYAGILSTHHGFLRAILRAGYEPVSETVLMEADLHRPEVREPRSPLIRRVARVEVVEDSLPGNWWEALAIGNYRPTCFQLLAKADDRVLARATTWDMSWFGRRDNRLRLGLIGMGVDPEHRRKGYGRHLVAEILRRSRGEMISSVALQTRATNTPALELYQSLGFDPSETSILYRLPGPLTARSDS</sequence>
<proteinExistence type="predicted"/>
<evidence type="ECO:0000259" key="3">
    <source>
        <dbReference type="PROSITE" id="PS51186"/>
    </source>
</evidence>
<dbReference type="eggNOG" id="COG0456">
    <property type="taxonomic scope" value="Bacteria"/>
</dbReference>
<dbReference type="PANTHER" id="PTHR43877">
    <property type="entry name" value="AMINOALKYLPHOSPHONATE N-ACETYLTRANSFERASE-RELATED-RELATED"/>
    <property type="match status" value="1"/>
</dbReference>
<evidence type="ECO:0000256" key="2">
    <source>
        <dbReference type="ARBA" id="ARBA00023315"/>
    </source>
</evidence>